<organism evidence="3 4">
    <name type="scientific">Dictyobacter arantiisoli</name>
    <dbReference type="NCBI Taxonomy" id="2014874"/>
    <lineage>
        <taxon>Bacteria</taxon>
        <taxon>Bacillati</taxon>
        <taxon>Chloroflexota</taxon>
        <taxon>Ktedonobacteria</taxon>
        <taxon>Ktedonobacterales</taxon>
        <taxon>Dictyobacteraceae</taxon>
        <taxon>Dictyobacter</taxon>
    </lineage>
</organism>
<feature type="region of interest" description="Disordered" evidence="1">
    <location>
        <begin position="79"/>
        <end position="113"/>
    </location>
</feature>
<sequence length="269" mass="30464">MGKHYQLAPLVCFDDYDTNGFLLDIRQNILVELSSRETQILNAILHSSSFPEGLQHLEAYKISEREILAVQEQLKHQKLLEPQESRSGASGASSTSSHPLAQTQKPEETQPTHIYSVTKRQRLGGAGHIIAVLAELCKGDEGVYKAHQYIWNIKKRYPTRNISIVDTILLVDEEYWFYRLITGLFERRIAQSMGQTPGNEGLCLIRAFALCAYLLSLGVPARMVIGRPKYGSGDGFKLHVWVALKETPLYERPNIEHGYRILYDFPCSS</sequence>
<comment type="caution">
    <text evidence="3">The sequence shown here is derived from an EMBL/GenBank/DDBJ whole genome shotgun (WGS) entry which is preliminary data.</text>
</comment>
<evidence type="ECO:0000259" key="2">
    <source>
        <dbReference type="Pfam" id="PF13471"/>
    </source>
</evidence>
<gene>
    <name evidence="3" type="ORF">KDI_47450</name>
</gene>
<dbReference type="Pfam" id="PF13471">
    <property type="entry name" value="Transglut_core3"/>
    <property type="match status" value="1"/>
</dbReference>
<evidence type="ECO:0000313" key="4">
    <source>
        <dbReference type="Proteomes" id="UP000322530"/>
    </source>
</evidence>
<name>A0A5A5THW4_9CHLR</name>
<dbReference type="RefSeq" id="WP_172632396.1">
    <property type="nucleotide sequence ID" value="NZ_BIXY01000098.1"/>
</dbReference>
<proteinExistence type="predicted"/>
<dbReference type="AlphaFoldDB" id="A0A5A5THW4"/>
<feature type="domain" description="Microcin J25-processing protein McjB C-terminal" evidence="2">
    <location>
        <begin position="200"/>
        <end position="262"/>
    </location>
</feature>
<dbReference type="InterPro" id="IPR032708">
    <property type="entry name" value="McjB_C"/>
</dbReference>
<protein>
    <recommendedName>
        <fullName evidence="2">Microcin J25-processing protein McjB C-terminal domain-containing protein</fullName>
    </recommendedName>
</protein>
<keyword evidence="4" id="KW-1185">Reference proteome</keyword>
<reference evidence="3 4" key="1">
    <citation type="submission" date="2019-01" db="EMBL/GenBank/DDBJ databases">
        <title>Draft genome sequence of Dictyobacter sp. Uno17.</title>
        <authorList>
            <person name="Wang C.M."/>
            <person name="Zheng Y."/>
            <person name="Sakai Y."/>
            <person name="Abe K."/>
            <person name="Yokota A."/>
            <person name="Yabe S."/>
        </authorList>
    </citation>
    <scope>NUCLEOTIDE SEQUENCE [LARGE SCALE GENOMIC DNA]</scope>
    <source>
        <strain evidence="3 4">Uno17</strain>
    </source>
</reference>
<evidence type="ECO:0000313" key="3">
    <source>
        <dbReference type="EMBL" id="GCF11181.1"/>
    </source>
</evidence>
<dbReference type="EMBL" id="BIXY01000098">
    <property type="protein sequence ID" value="GCF11181.1"/>
    <property type="molecule type" value="Genomic_DNA"/>
</dbReference>
<feature type="compositionally biased region" description="Low complexity" evidence="1">
    <location>
        <begin position="85"/>
        <end position="97"/>
    </location>
</feature>
<accession>A0A5A5THW4</accession>
<dbReference type="Proteomes" id="UP000322530">
    <property type="component" value="Unassembled WGS sequence"/>
</dbReference>
<evidence type="ECO:0000256" key="1">
    <source>
        <dbReference type="SAM" id="MobiDB-lite"/>
    </source>
</evidence>